<evidence type="ECO:0000313" key="2">
    <source>
        <dbReference type="Proteomes" id="UP000029448"/>
    </source>
</evidence>
<dbReference type="EMBL" id="JOKM01000071">
    <property type="protein sequence ID" value="KGB22958.1"/>
    <property type="molecule type" value="Genomic_DNA"/>
</dbReference>
<protein>
    <submittedName>
        <fullName evidence="1">Uncharacterized protein</fullName>
    </submittedName>
</protein>
<comment type="caution">
    <text evidence="1">The sequence shown here is derived from an EMBL/GenBank/DDBJ whole genome shotgun (WGS) entry which is preliminary data.</text>
</comment>
<organism evidence="1 2">
    <name type="scientific">Acetobacter tropicalis</name>
    <dbReference type="NCBI Taxonomy" id="104102"/>
    <lineage>
        <taxon>Bacteria</taxon>
        <taxon>Pseudomonadati</taxon>
        <taxon>Pseudomonadota</taxon>
        <taxon>Alphaproteobacteria</taxon>
        <taxon>Acetobacterales</taxon>
        <taxon>Acetobacteraceae</taxon>
        <taxon>Acetobacter</taxon>
    </lineage>
</organism>
<dbReference type="AlphaFoldDB" id="A0A095B1W0"/>
<keyword evidence="2" id="KW-1185">Reference proteome</keyword>
<reference evidence="1 2" key="1">
    <citation type="submission" date="2014-06" db="EMBL/GenBank/DDBJ databases">
        <title>Functional and comparative genomic analyses of the Drosophila gut microbiota identify candidate symbiosis factors.</title>
        <authorList>
            <person name="Newell P.D."/>
            <person name="Chaston J.M."/>
            <person name="Douglas A.E."/>
        </authorList>
    </citation>
    <scope>NUCLEOTIDE SEQUENCE [LARGE SCALE GENOMIC DNA]</scope>
    <source>
        <strain evidence="1 2">DmCS_006</strain>
    </source>
</reference>
<sequence length="48" mass="5417">MGWPEGQVARLWHVTEQEYASGGMTARGLWDTLPSSVPDLWKAERMQG</sequence>
<proteinExistence type="predicted"/>
<gene>
    <name evidence="1" type="ORF">AtDm6_1827</name>
</gene>
<dbReference type="Proteomes" id="UP000029448">
    <property type="component" value="Unassembled WGS sequence"/>
</dbReference>
<evidence type="ECO:0000313" key="1">
    <source>
        <dbReference type="EMBL" id="KGB22958.1"/>
    </source>
</evidence>
<accession>A0A095B1W0</accession>
<name>A0A095B1W0_9PROT</name>
<dbReference type="STRING" id="104102.AtDm6_1827"/>
<dbReference type="PATRIC" id="fig|104102.7.peg.1808"/>